<feature type="transmembrane region" description="Helical" evidence="1">
    <location>
        <begin position="103"/>
        <end position="128"/>
    </location>
</feature>
<dbReference type="OrthoDB" id="400730at2"/>
<evidence type="ECO:0000313" key="3">
    <source>
        <dbReference type="Proteomes" id="UP000013220"/>
    </source>
</evidence>
<dbReference type="STRING" id="1188235.MBVG_2300"/>
<dbReference type="EMBL" id="AORH01000014">
    <property type="protein sequence ID" value="ENY70037.1"/>
    <property type="molecule type" value="Genomic_DNA"/>
</dbReference>
<keyword evidence="1" id="KW-1133">Transmembrane helix</keyword>
<evidence type="ECO:0000313" key="2">
    <source>
        <dbReference type="EMBL" id="ENY70037.1"/>
    </source>
</evidence>
<protein>
    <submittedName>
        <fullName evidence="2">Uncharacterized protein</fullName>
    </submittedName>
</protein>
<keyword evidence="1" id="KW-0472">Membrane</keyword>
<reference evidence="2 3" key="1">
    <citation type="journal article" date="2013" name="Genome Announc.">
        <title>Draft Genome Sequences of Mycoplasma alkalescens, Mycoplasma arginini, and Mycoplasma bovigenitalium, Three Species with Equivocal Pathogenic Status for Cattle.</title>
        <authorList>
            <person name="Manso-Silvan L."/>
            <person name="Tardy F."/>
            <person name="Baranowski E."/>
            <person name="Barre A."/>
            <person name="Blanchard A."/>
            <person name="Breton M."/>
            <person name="Couture C."/>
            <person name="Citti C."/>
            <person name="Dordet-Frisoni E."/>
            <person name="Dupuy V."/>
            <person name="Gaurivaud P."/>
            <person name="Jacob D."/>
            <person name="Lemaitre C."/>
            <person name="Nikolski M."/>
            <person name="Nouvel L.X."/>
            <person name="Poumarat F."/>
            <person name="Thebault P."/>
            <person name="Theil S."/>
            <person name="Thiaucourt F."/>
            <person name="Sirand-Pugnet P."/>
        </authorList>
    </citation>
    <scope>NUCLEOTIDE SEQUENCE [LARGE SCALE GENOMIC DNA]</scope>
    <source>
        <strain evidence="2 3">51080</strain>
    </source>
</reference>
<dbReference type="AlphaFoldDB" id="N9V3V4"/>
<name>N9V3V4_9BACT</name>
<dbReference type="eggNOG" id="ENOG5031ZHE">
    <property type="taxonomic scope" value="Bacteria"/>
</dbReference>
<keyword evidence="3" id="KW-1185">Reference proteome</keyword>
<organism evidence="2 3">
    <name type="scientific">Mycoplasmopsis bovigenitalium 51080</name>
    <dbReference type="NCBI Taxonomy" id="1188235"/>
    <lineage>
        <taxon>Bacteria</taxon>
        <taxon>Bacillati</taxon>
        <taxon>Mycoplasmatota</taxon>
        <taxon>Mycoplasmoidales</taxon>
        <taxon>Metamycoplasmataceae</taxon>
        <taxon>Mycoplasmopsis</taxon>
    </lineage>
</organism>
<gene>
    <name evidence="2" type="ORF">MBVG_2300</name>
</gene>
<dbReference type="Proteomes" id="UP000013220">
    <property type="component" value="Unassembled WGS sequence"/>
</dbReference>
<feature type="transmembrane region" description="Helical" evidence="1">
    <location>
        <begin position="12"/>
        <end position="29"/>
    </location>
</feature>
<dbReference type="RefSeq" id="WP_004419589.1">
    <property type="nucleotide sequence ID" value="NZ_AORH01000014.1"/>
</dbReference>
<feature type="transmembrane region" description="Helical" evidence="1">
    <location>
        <begin position="67"/>
        <end position="91"/>
    </location>
</feature>
<sequence>MKQKFIAKIIKIHWIIFAIFSVAFLVAIIHSSSLIFGYVIGANISFLLFLFKVTVFYKIMSTKFKGYVVAFTGIIFTLAFVGLPLGAILWINKYFNGYNQIMFSPINVFCYIFGLVNIPISIFIVALIKEKKEVYAKN</sequence>
<proteinExistence type="predicted"/>
<accession>N9V3V4</accession>
<keyword evidence="1" id="KW-0812">Transmembrane</keyword>
<feature type="transmembrane region" description="Helical" evidence="1">
    <location>
        <begin position="35"/>
        <end position="55"/>
    </location>
</feature>
<evidence type="ECO:0000256" key="1">
    <source>
        <dbReference type="SAM" id="Phobius"/>
    </source>
</evidence>
<dbReference type="PATRIC" id="fig|1188235.3.peg.246"/>
<comment type="caution">
    <text evidence="2">The sequence shown here is derived from an EMBL/GenBank/DDBJ whole genome shotgun (WGS) entry which is preliminary data.</text>
</comment>